<accession>A0A9P7C151</accession>
<protein>
    <submittedName>
        <fullName evidence="1">Uncharacterized protein</fullName>
    </submittedName>
</protein>
<keyword evidence="2" id="KW-1185">Reference proteome</keyword>
<evidence type="ECO:0000313" key="1">
    <source>
        <dbReference type="EMBL" id="KAG1531182.1"/>
    </source>
</evidence>
<organism evidence="1 2">
    <name type="scientific">Rhizopus delemar</name>
    <dbReference type="NCBI Taxonomy" id="936053"/>
    <lineage>
        <taxon>Eukaryota</taxon>
        <taxon>Fungi</taxon>
        <taxon>Fungi incertae sedis</taxon>
        <taxon>Mucoromycota</taxon>
        <taxon>Mucoromycotina</taxon>
        <taxon>Mucoromycetes</taxon>
        <taxon>Mucorales</taxon>
        <taxon>Mucorineae</taxon>
        <taxon>Rhizopodaceae</taxon>
        <taxon>Rhizopus</taxon>
    </lineage>
</organism>
<sequence>MAAPVGGLVAQRCRQRAEVILVVRVGARQADQERGTAGVADPGAEALVLEVGTHVVGVLRGAQQVVRAIRPGVRGRAIGVGVVGIDAEVLADRLLVGHFHAGHLAVGIDRGGDLSFRSM</sequence>
<evidence type="ECO:0000313" key="2">
    <source>
        <dbReference type="Proteomes" id="UP000740926"/>
    </source>
</evidence>
<comment type="caution">
    <text evidence="1">The sequence shown here is derived from an EMBL/GenBank/DDBJ whole genome shotgun (WGS) entry which is preliminary data.</text>
</comment>
<gene>
    <name evidence="1" type="ORF">G6F50_016843</name>
</gene>
<reference evidence="1 2" key="1">
    <citation type="journal article" date="2020" name="Microb. Genom.">
        <title>Genetic diversity of clinical and environmental Mucorales isolates obtained from an investigation of mucormycosis cases among solid organ transplant recipients.</title>
        <authorList>
            <person name="Nguyen M.H."/>
            <person name="Kaul D."/>
            <person name="Muto C."/>
            <person name="Cheng S.J."/>
            <person name="Richter R.A."/>
            <person name="Bruno V.M."/>
            <person name="Liu G."/>
            <person name="Beyhan S."/>
            <person name="Sundermann A.J."/>
            <person name="Mounaud S."/>
            <person name="Pasculle A.W."/>
            <person name="Nierman W.C."/>
            <person name="Driscoll E."/>
            <person name="Cumbie R."/>
            <person name="Clancy C.J."/>
            <person name="Dupont C.L."/>
        </authorList>
    </citation>
    <scope>NUCLEOTIDE SEQUENCE [LARGE SCALE GENOMIC DNA]</scope>
    <source>
        <strain evidence="1 2">GL24</strain>
    </source>
</reference>
<proteinExistence type="predicted"/>
<dbReference type="EMBL" id="JAANIU010011240">
    <property type="protein sequence ID" value="KAG1531182.1"/>
    <property type="molecule type" value="Genomic_DNA"/>
</dbReference>
<dbReference type="AlphaFoldDB" id="A0A9P7C151"/>
<name>A0A9P7C151_9FUNG</name>
<dbReference type="Proteomes" id="UP000740926">
    <property type="component" value="Unassembled WGS sequence"/>
</dbReference>